<keyword evidence="5" id="KW-1185">Reference proteome</keyword>
<dbReference type="Proteomes" id="UP000321337">
    <property type="component" value="Unassembled WGS sequence"/>
</dbReference>
<feature type="domain" description="NodB homology" evidence="3">
    <location>
        <begin position="75"/>
        <end position="273"/>
    </location>
</feature>
<reference evidence="4 5" key="1">
    <citation type="submission" date="2019-07" db="EMBL/GenBank/DDBJ databases">
        <title>Whole genome shotgun sequence of Thiobacillus plumbophilus NBRC 107929.</title>
        <authorList>
            <person name="Hosoyama A."/>
            <person name="Uohara A."/>
            <person name="Ohji S."/>
            <person name="Ichikawa N."/>
        </authorList>
    </citation>
    <scope>NUCLEOTIDE SEQUENCE [LARGE SCALE GENOMIC DNA]</scope>
    <source>
        <strain evidence="4 5">NBRC 107929</strain>
    </source>
</reference>
<dbReference type="InterPro" id="IPR002509">
    <property type="entry name" value="NODB_dom"/>
</dbReference>
<dbReference type="GO" id="GO:0005576">
    <property type="term" value="C:extracellular region"/>
    <property type="evidence" value="ECO:0007669"/>
    <property type="project" value="UniProtKB-SubCell"/>
</dbReference>
<dbReference type="PANTHER" id="PTHR34216">
    <property type="match status" value="1"/>
</dbReference>
<gene>
    <name evidence="4" type="ORF">TPL01_14320</name>
</gene>
<dbReference type="EMBL" id="BKAD01000012">
    <property type="protein sequence ID" value="GEP30294.1"/>
    <property type="molecule type" value="Genomic_DNA"/>
</dbReference>
<dbReference type="AlphaFoldDB" id="A0A512L737"/>
<comment type="caution">
    <text evidence="4">The sequence shown here is derived from an EMBL/GenBank/DDBJ whole genome shotgun (WGS) entry which is preliminary data.</text>
</comment>
<evidence type="ECO:0000313" key="4">
    <source>
        <dbReference type="EMBL" id="GEP30294.1"/>
    </source>
</evidence>
<accession>A0A512L737</accession>
<dbReference type="SUPFAM" id="SSF88713">
    <property type="entry name" value="Glycoside hydrolase/deacetylase"/>
    <property type="match status" value="1"/>
</dbReference>
<name>A0A512L737_9PROT</name>
<dbReference type="Gene3D" id="3.20.20.370">
    <property type="entry name" value="Glycoside hydrolase/deacetylase"/>
    <property type="match status" value="1"/>
</dbReference>
<dbReference type="GO" id="GO:0005975">
    <property type="term" value="P:carbohydrate metabolic process"/>
    <property type="evidence" value="ECO:0007669"/>
    <property type="project" value="InterPro"/>
</dbReference>
<dbReference type="CDD" id="cd10918">
    <property type="entry name" value="CE4_NodB_like_5s_6s"/>
    <property type="match status" value="1"/>
</dbReference>
<dbReference type="InterPro" id="IPR051398">
    <property type="entry name" value="Polysacch_Deacetylase"/>
</dbReference>
<dbReference type="Pfam" id="PF01522">
    <property type="entry name" value="Polysacc_deac_1"/>
    <property type="match status" value="1"/>
</dbReference>
<dbReference type="PROSITE" id="PS51677">
    <property type="entry name" value="NODB"/>
    <property type="match status" value="1"/>
</dbReference>
<keyword evidence="2" id="KW-0732">Signal</keyword>
<comment type="subcellular location">
    <subcellularLocation>
        <location evidence="1">Secreted</location>
    </subcellularLocation>
</comment>
<dbReference type="InterPro" id="IPR011330">
    <property type="entry name" value="Glyco_hydro/deAcase_b/a-brl"/>
</dbReference>
<proteinExistence type="predicted"/>
<dbReference type="GO" id="GO:0016810">
    <property type="term" value="F:hydrolase activity, acting on carbon-nitrogen (but not peptide) bonds"/>
    <property type="evidence" value="ECO:0007669"/>
    <property type="project" value="InterPro"/>
</dbReference>
<dbReference type="PANTHER" id="PTHR34216:SF3">
    <property type="entry name" value="POLY-BETA-1,6-N-ACETYL-D-GLUCOSAMINE N-DEACETYLASE"/>
    <property type="match status" value="1"/>
</dbReference>
<evidence type="ECO:0000259" key="3">
    <source>
        <dbReference type="PROSITE" id="PS51677"/>
    </source>
</evidence>
<organism evidence="4 5">
    <name type="scientific">Sulfuriferula plumbiphila</name>
    <dbReference type="NCBI Taxonomy" id="171865"/>
    <lineage>
        <taxon>Bacteria</taxon>
        <taxon>Pseudomonadati</taxon>
        <taxon>Pseudomonadota</taxon>
        <taxon>Betaproteobacteria</taxon>
        <taxon>Nitrosomonadales</taxon>
        <taxon>Sulfuricellaceae</taxon>
        <taxon>Sulfuriferula</taxon>
    </lineage>
</organism>
<sequence>MKNKLDPLTARLLRSSAPHGSIALMYHSVAPGNGTPDWRYAVSMQRFRAQLDLLQGEGWSTHRLTELGARPLPARSVVITFDDGYQDNFAAFSELAKRGMTASWFVVSRDVGRSAAWQDSGSPQLPMLSAAQLREMQSGGMEIGSHSHTHRRLTECDDAALMAELTLSKSVLEDLLNTPVTSLAYPYGAHDARVVAAAQAAGYLAAYTTRPGWALRTNDPLQIRRLSIYADDSLNRFARKLAFADNAVAWGALLHYAWRQAMARLRKPARSLP</sequence>
<protein>
    <recommendedName>
        <fullName evidence="3">NodB homology domain-containing protein</fullName>
    </recommendedName>
</protein>
<evidence type="ECO:0000256" key="1">
    <source>
        <dbReference type="ARBA" id="ARBA00004613"/>
    </source>
</evidence>
<evidence type="ECO:0000313" key="5">
    <source>
        <dbReference type="Proteomes" id="UP000321337"/>
    </source>
</evidence>
<evidence type="ECO:0000256" key="2">
    <source>
        <dbReference type="ARBA" id="ARBA00022729"/>
    </source>
</evidence>
<dbReference type="RefSeq" id="WP_198415359.1">
    <property type="nucleotide sequence ID" value="NZ_AP021884.1"/>
</dbReference>